<dbReference type="EMBL" id="BOON01000005">
    <property type="protein sequence ID" value="GII20963.1"/>
    <property type="molecule type" value="Genomic_DNA"/>
</dbReference>
<dbReference type="NCBIfam" id="TIGR03859">
    <property type="entry name" value="PQQ_PqqD"/>
    <property type="match status" value="1"/>
</dbReference>
<evidence type="ECO:0008006" key="6">
    <source>
        <dbReference type="Google" id="ProtNLM"/>
    </source>
</evidence>
<dbReference type="InterPro" id="IPR041881">
    <property type="entry name" value="PqqD_sf"/>
</dbReference>
<dbReference type="GO" id="GO:0048038">
    <property type="term" value="F:quinone binding"/>
    <property type="evidence" value="ECO:0007669"/>
    <property type="project" value="InterPro"/>
</dbReference>
<accession>A0A8J3T784</accession>
<evidence type="ECO:0000256" key="1">
    <source>
        <dbReference type="ARBA" id="ARBA00004886"/>
    </source>
</evidence>
<dbReference type="GO" id="GO:0018189">
    <property type="term" value="P:pyrroloquinoline quinone biosynthetic process"/>
    <property type="evidence" value="ECO:0007669"/>
    <property type="project" value="UniProtKB-UniPathway"/>
</dbReference>
<dbReference type="Gene3D" id="1.10.10.1150">
    <property type="entry name" value="Coenzyme PQQ synthesis protein D (PqqD)"/>
    <property type="match status" value="1"/>
</dbReference>
<dbReference type="AlphaFoldDB" id="A0A8J3T784"/>
<evidence type="ECO:0000256" key="3">
    <source>
        <dbReference type="ARBA" id="ARBA00022905"/>
    </source>
</evidence>
<dbReference type="UniPathway" id="UPA00539"/>
<evidence type="ECO:0000256" key="2">
    <source>
        <dbReference type="ARBA" id="ARBA00011741"/>
    </source>
</evidence>
<keyword evidence="5" id="KW-1185">Reference proteome</keyword>
<keyword evidence="3" id="KW-0884">PQQ biosynthesis</keyword>
<comment type="caution">
    <text evidence="4">The sequence shown here is derived from an EMBL/GenBank/DDBJ whole genome shotgun (WGS) entry which is preliminary data.</text>
</comment>
<comment type="pathway">
    <text evidence="1">Cofactor biosynthesis; pyrroloquinoline quinone biosynthesis.</text>
</comment>
<dbReference type="Proteomes" id="UP000599074">
    <property type="component" value="Unassembled WGS sequence"/>
</dbReference>
<organism evidence="4 5">
    <name type="scientific">Planosporangium mesophilum</name>
    <dbReference type="NCBI Taxonomy" id="689768"/>
    <lineage>
        <taxon>Bacteria</taxon>
        <taxon>Bacillati</taxon>
        <taxon>Actinomycetota</taxon>
        <taxon>Actinomycetes</taxon>
        <taxon>Micromonosporales</taxon>
        <taxon>Micromonosporaceae</taxon>
        <taxon>Planosporangium</taxon>
    </lineage>
</organism>
<dbReference type="RefSeq" id="WP_168112805.1">
    <property type="nucleotide sequence ID" value="NZ_BOON01000005.1"/>
</dbReference>
<sequence length="83" mass="9219">MTPHLPPHASLRWNPARGEWLLMMPEEVVVLNETAASVLALCDGRRGLAAIVSELETEYEGVEEAQVEELLRGLAGQRLVELR</sequence>
<proteinExistence type="predicted"/>
<protein>
    <recommendedName>
        <fullName evidence="6">Pyrroloquinoline quinone biosynthesis peptide chaperone PqqD</fullName>
    </recommendedName>
</protein>
<gene>
    <name evidence="4" type="ORF">Pme01_05600</name>
</gene>
<dbReference type="InterPro" id="IPR022479">
    <property type="entry name" value="PqqD_bac"/>
</dbReference>
<comment type="subunit">
    <text evidence="2">Monomer. Interacts with PqqE.</text>
</comment>
<name>A0A8J3T784_9ACTN</name>
<dbReference type="InterPro" id="IPR008792">
    <property type="entry name" value="PQQD"/>
</dbReference>
<evidence type="ECO:0000313" key="5">
    <source>
        <dbReference type="Proteomes" id="UP000599074"/>
    </source>
</evidence>
<dbReference type="Pfam" id="PF05402">
    <property type="entry name" value="PqqD"/>
    <property type="match status" value="1"/>
</dbReference>
<reference evidence="4" key="1">
    <citation type="submission" date="2021-01" db="EMBL/GenBank/DDBJ databases">
        <title>Whole genome shotgun sequence of Planosporangium mesophilum NBRC 109066.</title>
        <authorList>
            <person name="Komaki H."/>
            <person name="Tamura T."/>
        </authorList>
    </citation>
    <scope>NUCLEOTIDE SEQUENCE</scope>
    <source>
        <strain evidence="4">NBRC 109066</strain>
    </source>
</reference>
<evidence type="ECO:0000313" key="4">
    <source>
        <dbReference type="EMBL" id="GII20963.1"/>
    </source>
</evidence>